<keyword evidence="5" id="KW-0812">Transmembrane</keyword>
<keyword evidence="9" id="KW-0614">Plasmid</keyword>
<dbReference type="SUPFAM" id="SSF55874">
    <property type="entry name" value="ATPase domain of HSP90 chaperone/DNA topoisomerase II/histidine kinase"/>
    <property type="match status" value="1"/>
</dbReference>
<sequence length="851" mass="93350">MFQVQHRPCIHQRETELMFRSRCSGRRANADDSSLTSWEKKLSTKIVFVLVVTTVLLTVLASWCGQDNQTNQVILSELQRIKTNGALLQRDVLRVHAGMLRDYSPVAEKLQAVQKSLIDLQELFEKATHENASDLSQLLTRVKLSVERTDAIVAGLGAQNARLQNALSSFEHFVSLLPGSPRLELGHLILQFLLRPSSNLASEIDRNLDRLQSTGGENEAIEHVVRNGRVILSLLPQVNEAVNSIASSDTIAEAAKLEREYVKHHSLINLGEKWARMFMTFEPICLCFCIVVLLSRLHLYTNRLVRRLQFEATMKEIEACFRDSGATKMSLTSSTQAALRVVQRFFNADQCALALVEVSARRAAECFAANNPGSTWNDGLLLEIVSLVQAGEQLPPFAIVPAQNVRGVAEGTSGLSQVLVFKASDQLITVCCLAYEQDRSGLSSSEVQLLECATGRVCDYIDLRRRQMEHNLLERRLEHAERLKAVGTLAGGMAHEFNNLLGAILGYAEMAHSLLHPLSRTRGYIGQIIAAGDRARLIIDQILALSRNQKRKTKAFNVSEVTMDLAPLLRVTLRADVELDLKIDERQTVIDGNPLEIQQILMNLCKNASEAVTNGGRVEVSVSRTYVSQSKTLAPGALPPGDYVLLSVGDNGNGIAEAVLPYIFEPFFTTRSCMGGTGLGLAAVHGYVKAHAGCIDVSSTVGRGTRFDIYLPPSSKEPVSADSFFGPCEIPLGNGEVVAVVEPDRGTLEMYEDKIAALGYEPVGFNTFDNLCDWMFRGKAVDLIVADHLSFPGRWRAEAIHAALKTVPVIIIGGANLNMPPAADDRASAIALAKPVSSRTMACAIRMMIRT</sequence>
<dbReference type="Gene3D" id="3.30.565.10">
    <property type="entry name" value="Histidine kinase-like ATPase, C-terminal domain"/>
    <property type="match status" value="1"/>
</dbReference>
<evidence type="ECO:0000256" key="2">
    <source>
        <dbReference type="ARBA" id="ARBA00012438"/>
    </source>
</evidence>
<comment type="catalytic activity">
    <reaction evidence="1">
        <text>ATP + protein L-histidine = ADP + protein N-phospho-L-histidine.</text>
        <dbReference type="EC" id="2.7.13.3"/>
    </reaction>
</comment>
<dbReference type="Pfam" id="PF00512">
    <property type="entry name" value="HisKA"/>
    <property type="match status" value="1"/>
</dbReference>
<dbReference type="AlphaFoldDB" id="A0A4R3PRR5"/>
<evidence type="ECO:0000313" key="10">
    <source>
        <dbReference type="Proteomes" id="UP000294576"/>
    </source>
</evidence>
<keyword evidence="5" id="KW-0472">Membrane</keyword>
<dbReference type="SUPFAM" id="SSF47384">
    <property type="entry name" value="Homodimeric domain of signal transducing histidine kinase"/>
    <property type="match status" value="1"/>
</dbReference>
<dbReference type="Proteomes" id="UP000294576">
    <property type="component" value="Unassembled WGS sequence"/>
</dbReference>
<evidence type="ECO:0000256" key="5">
    <source>
        <dbReference type="SAM" id="Phobius"/>
    </source>
</evidence>
<keyword evidence="5" id="KW-1133">Transmembrane helix</keyword>
<dbReference type="InterPro" id="IPR001789">
    <property type="entry name" value="Sig_transdc_resp-reg_receiver"/>
</dbReference>
<dbReference type="PANTHER" id="PTHR43065">
    <property type="entry name" value="SENSOR HISTIDINE KINASE"/>
    <property type="match status" value="1"/>
</dbReference>
<accession>A0A4R3PRR5</accession>
<dbReference type="GO" id="GO:0000155">
    <property type="term" value="F:phosphorelay sensor kinase activity"/>
    <property type="evidence" value="ECO:0007669"/>
    <property type="project" value="InterPro"/>
</dbReference>
<evidence type="ECO:0000256" key="3">
    <source>
        <dbReference type="ARBA" id="ARBA00022553"/>
    </source>
</evidence>
<dbReference type="SMART" id="SM00387">
    <property type="entry name" value="HATPase_c"/>
    <property type="match status" value="1"/>
</dbReference>
<dbReference type="EMBL" id="SMBH01000047">
    <property type="protein sequence ID" value="TCU03345.1"/>
    <property type="molecule type" value="Genomic_DNA"/>
</dbReference>
<dbReference type="InterPro" id="IPR005467">
    <property type="entry name" value="His_kinase_dom"/>
</dbReference>
<evidence type="ECO:0000256" key="1">
    <source>
        <dbReference type="ARBA" id="ARBA00000085"/>
    </source>
</evidence>
<feature type="domain" description="Histidine kinase" evidence="6">
    <location>
        <begin position="492"/>
        <end position="715"/>
    </location>
</feature>
<dbReference type="SMART" id="SM00388">
    <property type="entry name" value="HisKA"/>
    <property type="match status" value="1"/>
</dbReference>
<dbReference type="Pfam" id="PF19443">
    <property type="entry name" value="DAHL"/>
    <property type="match status" value="1"/>
</dbReference>
<organism evidence="8 10">
    <name type="scientific">Rhizobium sullae</name>
    <name type="common">Rhizobium hedysari</name>
    <dbReference type="NCBI Taxonomy" id="50338"/>
    <lineage>
        <taxon>Bacteria</taxon>
        <taxon>Pseudomonadati</taxon>
        <taxon>Pseudomonadota</taxon>
        <taxon>Alphaproteobacteria</taxon>
        <taxon>Hyphomicrobiales</taxon>
        <taxon>Rhizobiaceae</taxon>
        <taxon>Rhizobium/Agrobacterium group</taxon>
        <taxon>Rhizobium</taxon>
    </lineage>
</organism>
<dbReference type="PROSITE" id="PS50109">
    <property type="entry name" value="HIS_KIN"/>
    <property type="match status" value="1"/>
</dbReference>
<dbReference type="PROSITE" id="PS50110">
    <property type="entry name" value="RESPONSE_REGULATORY"/>
    <property type="match status" value="1"/>
</dbReference>
<evidence type="ECO:0000313" key="11">
    <source>
        <dbReference type="Proteomes" id="UP001060123"/>
    </source>
</evidence>
<feature type="modified residue" description="4-aspartylphosphate" evidence="4">
    <location>
        <position position="787"/>
    </location>
</feature>
<dbReference type="InterPro" id="IPR036097">
    <property type="entry name" value="HisK_dim/P_sf"/>
</dbReference>
<evidence type="ECO:0000256" key="4">
    <source>
        <dbReference type="PROSITE-ProRule" id="PRU00169"/>
    </source>
</evidence>
<dbReference type="InterPro" id="IPR003661">
    <property type="entry name" value="HisK_dim/P_dom"/>
</dbReference>
<dbReference type="Pfam" id="PF02518">
    <property type="entry name" value="HATPase_c"/>
    <property type="match status" value="1"/>
</dbReference>
<evidence type="ECO:0000259" key="7">
    <source>
        <dbReference type="PROSITE" id="PS50110"/>
    </source>
</evidence>
<protein>
    <recommendedName>
        <fullName evidence="2">histidine kinase</fullName>
        <ecNumber evidence="2">2.7.13.3</ecNumber>
    </recommendedName>
</protein>
<name>A0A4R3PRR5_RHISU</name>
<dbReference type="InterPro" id="IPR036890">
    <property type="entry name" value="HATPase_C_sf"/>
</dbReference>
<evidence type="ECO:0000259" key="6">
    <source>
        <dbReference type="PROSITE" id="PS50109"/>
    </source>
</evidence>
<dbReference type="EMBL" id="CP104145">
    <property type="protein sequence ID" value="UWU19084.1"/>
    <property type="molecule type" value="Genomic_DNA"/>
</dbReference>
<keyword evidence="11" id="KW-1185">Reference proteome</keyword>
<feature type="domain" description="Response regulatory" evidence="7">
    <location>
        <begin position="737"/>
        <end position="849"/>
    </location>
</feature>
<reference evidence="8 10" key="1">
    <citation type="submission" date="2019-03" db="EMBL/GenBank/DDBJ databases">
        <title>Genomic Encyclopedia of Type Strains, Phase IV (KMG-V): Genome sequencing to study the core and pangenomes of soil and plant-associated prokaryotes.</title>
        <authorList>
            <person name="Whitman W."/>
        </authorList>
    </citation>
    <scope>NUCLEOTIDE SEQUENCE [LARGE SCALE GENOMIC DNA]</scope>
    <source>
        <strain evidence="8 10">Hc14</strain>
    </source>
</reference>
<dbReference type="Gene3D" id="1.10.287.130">
    <property type="match status" value="1"/>
</dbReference>
<dbReference type="Proteomes" id="UP001060123">
    <property type="component" value="Plasmid pWSM1592_2"/>
</dbReference>
<dbReference type="NCBIfam" id="NF010411">
    <property type="entry name" value="PRK13837.1"/>
    <property type="match status" value="1"/>
</dbReference>
<gene>
    <name evidence="8" type="ORF">EV132_1477</name>
    <name evidence="9" type="ORF">N2599_35205</name>
</gene>
<dbReference type="PRINTS" id="PR00344">
    <property type="entry name" value="BCTRLSENSOR"/>
</dbReference>
<dbReference type="InterPro" id="IPR045812">
    <property type="entry name" value="DAHL"/>
</dbReference>
<dbReference type="EC" id="2.7.13.3" evidence="2"/>
<feature type="transmembrane region" description="Helical" evidence="5">
    <location>
        <begin position="46"/>
        <end position="63"/>
    </location>
</feature>
<geneLocation type="plasmid" evidence="9 11">
    <name>pWSM1592_2</name>
</geneLocation>
<reference evidence="9" key="2">
    <citation type="submission" date="2022-09" db="EMBL/GenBank/DDBJ databases">
        <title>Australian commercial rhizobial inoculants.</title>
        <authorList>
            <person name="Kohlmeier M.G."/>
            <person name="O'Hara G.W."/>
            <person name="Colombi E."/>
            <person name="Ramsay J.P."/>
            <person name="Terpolilli J."/>
        </authorList>
    </citation>
    <scope>NUCLEOTIDE SEQUENCE</scope>
    <source>
        <strain evidence="9">WSM1592</strain>
        <plasmid evidence="9">pWSM1592_2</plasmid>
    </source>
</reference>
<evidence type="ECO:0000313" key="9">
    <source>
        <dbReference type="EMBL" id="UWU19084.1"/>
    </source>
</evidence>
<dbReference type="InterPro" id="IPR004358">
    <property type="entry name" value="Sig_transdc_His_kin-like_C"/>
</dbReference>
<dbReference type="InterPro" id="IPR003594">
    <property type="entry name" value="HATPase_dom"/>
</dbReference>
<evidence type="ECO:0000313" key="8">
    <source>
        <dbReference type="EMBL" id="TCU03345.1"/>
    </source>
</evidence>
<proteinExistence type="predicted"/>
<dbReference type="PANTHER" id="PTHR43065:SF42">
    <property type="entry name" value="TWO-COMPONENT SENSOR PPRA"/>
    <property type="match status" value="1"/>
</dbReference>
<dbReference type="RefSeq" id="WP_051336862.1">
    <property type="nucleotide sequence ID" value="NZ_CP104145.1"/>
</dbReference>
<keyword evidence="3 4" id="KW-0597">Phosphoprotein</keyword>
<dbReference type="OrthoDB" id="7533341at2"/>
<dbReference type="CDD" id="cd00082">
    <property type="entry name" value="HisKA"/>
    <property type="match status" value="1"/>
</dbReference>